<dbReference type="PANTHER" id="PTHR21174:SF0">
    <property type="entry name" value="HD PHOSPHOHYDROLASE FAMILY PROTEIN-RELATED"/>
    <property type="match status" value="1"/>
</dbReference>
<dbReference type="PANTHER" id="PTHR21174">
    <property type="match status" value="1"/>
</dbReference>
<evidence type="ECO:0000313" key="2">
    <source>
        <dbReference type="Proteomes" id="UP000324133"/>
    </source>
</evidence>
<dbReference type="RefSeq" id="WP_149092994.1">
    <property type="nucleotide sequence ID" value="NZ_VKKY01000003.1"/>
</dbReference>
<comment type="caution">
    <text evidence="1">The sequence shown here is derived from an EMBL/GenBank/DDBJ whole genome shotgun (WGS) entry which is preliminary data.</text>
</comment>
<dbReference type="EMBL" id="VKKY01000003">
    <property type="protein sequence ID" value="KAA3437053.1"/>
    <property type="molecule type" value="Genomic_DNA"/>
</dbReference>
<gene>
    <name evidence="1" type="ORF">FOA19_22035</name>
</gene>
<dbReference type="PIRSF" id="PIRSF035170">
    <property type="entry name" value="HD_phosphohydro"/>
    <property type="match status" value="1"/>
</dbReference>
<accession>A0A5B6TD73</accession>
<dbReference type="SUPFAM" id="SSF109604">
    <property type="entry name" value="HD-domain/PDEase-like"/>
    <property type="match status" value="1"/>
</dbReference>
<dbReference type="Gene3D" id="1.10.3210.10">
    <property type="entry name" value="Hypothetical protein af1432"/>
    <property type="match status" value="1"/>
</dbReference>
<protein>
    <recommendedName>
        <fullName evidence="3">Metal-dependent phosphohydrolase</fullName>
    </recommendedName>
</protein>
<dbReference type="AlphaFoldDB" id="A0A5B6TD73"/>
<dbReference type="OrthoDB" id="9808993at2"/>
<dbReference type="InterPro" id="IPR009218">
    <property type="entry name" value="HD_phosphohydro"/>
</dbReference>
<evidence type="ECO:0000313" key="1">
    <source>
        <dbReference type="EMBL" id="KAA3437053.1"/>
    </source>
</evidence>
<proteinExistence type="predicted"/>
<sequence length="209" mass="24235">MENYLSHAWQQLASRYTSDQALITGLWKELEKAYAGKSRHYHNLLHIETMLRFAEEHQSALGSPHLVRFAIFYHDAVYRSTRSDNEEKSAQLAFARLQELGLSLAEADIVVEMILATKTHESHGNPDVDYLLDFDLAILGASWDAYLQYSQQIRKEYSLYPDFLYNKGRQKVLRHFLDKDSIFQTAPFKANLEGQARHNLEKELQLLST</sequence>
<evidence type="ECO:0008006" key="3">
    <source>
        <dbReference type="Google" id="ProtNLM"/>
    </source>
</evidence>
<name>A0A5B6TD73_9BACT</name>
<reference evidence="1 2" key="1">
    <citation type="submission" date="2019-07" db="EMBL/GenBank/DDBJ databases">
        <title>Rufibacter sp. nov., isolated from lake sediment.</title>
        <authorList>
            <person name="Qu J.-H."/>
        </authorList>
    </citation>
    <scope>NUCLEOTIDE SEQUENCE [LARGE SCALE GENOMIC DNA]</scope>
    <source>
        <strain evidence="1 2">NBS58-1</strain>
    </source>
</reference>
<dbReference type="Proteomes" id="UP000324133">
    <property type="component" value="Unassembled WGS sequence"/>
</dbReference>
<keyword evidence="2" id="KW-1185">Reference proteome</keyword>
<organism evidence="1 2">
    <name type="scientific">Rufibacter hautae</name>
    <dbReference type="NCBI Taxonomy" id="2595005"/>
    <lineage>
        <taxon>Bacteria</taxon>
        <taxon>Pseudomonadati</taxon>
        <taxon>Bacteroidota</taxon>
        <taxon>Cytophagia</taxon>
        <taxon>Cytophagales</taxon>
        <taxon>Hymenobacteraceae</taxon>
        <taxon>Rufibacter</taxon>
    </lineage>
</organism>